<evidence type="ECO:0008006" key="5">
    <source>
        <dbReference type="Google" id="ProtNLM"/>
    </source>
</evidence>
<dbReference type="AlphaFoldDB" id="A0A564WMV3"/>
<organism evidence="2 3">
    <name type="scientific">Blautia wexlerae</name>
    <dbReference type="NCBI Taxonomy" id="418240"/>
    <lineage>
        <taxon>Bacteria</taxon>
        <taxon>Bacillati</taxon>
        <taxon>Bacillota</taxon>
        <taxon>Clostridia</taxon>
        <taxon>Lachnospirales</taxon>
        <taxon>Lachnospiraceae</taxon>
        <taxon>Blautia</taxon>
    </lineage>
</organism>
<reference evidence="2 3" key="2">
    <citation type="submission" date="2019-07" db="EMBL/GenBank/DDBJ databases">
        <authorList>
            <person name="Chang H.-W."/>
            <person name="Raman A."/>
            <person name="Venkatesh S."/>
            <person name="Gehrig J."/>
        </authorList>
    </citation>
    <scope>NUCLEOTIDE SEQUENCE [LARGE SCALE GENOMIC DNA]</scope>
    <source>
        <strain evidence="2">Blautia_wexlerae_LFYP_14</strain>
    </source>
</reference>
<evidence type="ECO:0000313" key="3">
    <source>
        <dbReference type="Proteomes" id="UP000366766"/>
    </source>
</evidence>
<dbReference type="EMBL" id="CABHOF010000030">
    <property type="protein sequence ID" value="VUX63751.1"/>
    <property type="molecule type" value="Genomic_DNA"/>
</dbReference>
<reference evidence="1 4" key="1">
    <citation type="journal article" date="2019" name="Nat. Med.">
        <title>A library of human gut bacterial isolates paired with longitudinal multiomics data enables mechanistic microbiome research.</title>
        <authorList>
            <person name="Poyet M."/>
            <person name="Groussin M."/>
            <person name="Gibbons S.M."/>
            <person name="Avila-Pacheco J."/>
            <person name="Jiang X."/>
            <person name="Kearney S.M."/>
            <person name="Perrotta A.R."/>
            <person name="Berdy B."/>
            <person name="Zhao S."/>
            <person name="Lieberman T.D."/>
            <person name="Swanson P.K."/>
            <person name="Smith M."/>
            <person name="Roesemann S."/>
            <person name="Alexander J.E."/>
            <person name="Rich S.A."/>
            <person name="Livny J."/>
            <person name="Vlamakis H."/>
            <person name="Clish C."/>
            <person name="Bullock K."/>
            <person name="Deik A."/>
            <person name="Scott J."/>
            <person name="Pierce K.A."/>
            <person name="Xavier R.J."/>
            <person name="Alm E.J."/>
        </authorList>
    </citation>
    <scope>NUCLEOTIDE SEQUENCE [LARGE SCALE GENOMIC DNA]</scope>
    <source>
        <strain evidence="1 4">BIOML-A1</strain>
    </source>
</reference>
<evidence type="ECO:0000313" key="1">
    <source>
        <dbReference type="EMBL" id="MZL35042.1"/>
    </source>
</evidence>
<dbReference type="RefSeq" id="WP_025580692.1">
    <property type="nucleotide sequence ID" value="NZ_CABHOF010000030.1"/>
</dbReference>
<dbReference type="GeneID" id="75080805"/>
<sequence length="213" mass="25321">MEKISSYNVDIDKTAYMNWRTRPHQPIHDMMIIADGYMKAAIMLAQDCLQDNMDKKADIVVFPILFSANHAIELYLKSINWSLNMLLNEKESFCGGHDIRQIWHTVKKRMISFESDKDQRKQFKEMTKELDDYILELYDKIDKDHNANAKMKNMDFSRYPFNTDDEYHFYIENYGNEVVDLEMFVEVFKKIGDNLNCIAGYYEEMATFVSDYD</sequence>
<gene>
    <name evidence="2" type="ORF">BWLFYP14_01109</name>
    <name evidence="1" type="ORF">GT728_18130</name>
</gene>
<proteinExistence type="predicted"/>
<dbReference type="Proteomes" id="UP000366766">
    <property type="component" value="Unassembled WGS sequence"/>
</dbReference>
<dbReference type="EMBL" id="WWVQ01000066">
    <property type="protein sequence ID" value="MZL35042.1"/>
    <property type="molecule type" value="Genomic_DNA"/>
</dbReference>
<accession>A0A564WMV3</accession>
<dbReference type="Proteomes" id="UP000477285">
    <property type="component" value="Unassembled WGS sequence"/>
</dbReference>
<name>A0A564WMV3_9FIRM</name>
<evidence type="ECO:0000313" key="4">
    <source>
        <dbReference type="Proteomes" id="UP000477285"/>
    </source>
</evidence>
<evidence type="ECO:0000313" key="2">
    <source>
        <dbReference type="EMBL" id="VUX63751.1"/>
    </source>
</evidence>
<keyword evidence="3" id="KW-1185">Reference proteome</keyword>
<protein>
    <recommendedName>
        <fullName evidence="5">HEPN domain-containing protein</fullName>
    </recommendedName>
</protein>